<dbReference type="Proteomes" id="UP000335636">
    <property type="component" value="Unassembled WGS sequence"/>
</dbReference>
<feature type="non-terminal residue" evidence="1">
    <location>
        <position position="1"/>
    </location>
</feature>
<proteinExistence type="predicted"/>
<sequence>AHGLALFAENYGGCGCNNESNTRSLKNSLASTRLLSADRAQQPLVAEAFAQKKRCLVFTSQRCTEV</sequence>
<gene>
    <name evidence="1" type="ORF">MONAX_5E000772</name>
</gene>
<dbReference type="AlphaFoldDB" id="A0A5E4CVQ9"/>
<evidence type="ECO:0000313" key="1">
    <source>
        <dbReference type="EMBL" id="VTJ85141.1"/>
    </source>
</evidence>
<evidence type="ECO:0000313" key="2">
    <source>
        <dbReference type="Proteomes" id="UP000335636"/>
    </source>
</evidence>
<reference evidence="1" key="1">
    <citation type="submission" date="2019-04" db="EMBL/GenBank/DDBJ databases">
        <authorList>
            <person name="Alioto T."/>
            <person name="Alioto T."/>
        </authorList>
    </citation>
    <scope>NUCLEOTIDE SEQUENCE [LARGE SCALE GENOMIC DNA]</scope>
</reference>
<name>A0A5E4CVQ9_MARMO</name>
<organism evidence="1 2">
    <name type="scientific">Marmota monax</name>
    <name type="common">Woodchuck</name>
    <dbReference type="NCBI Taxonomy" id="9995"/>
    <lineage>
        <taxon>Eukaryota</taxon>
        <taxon>Metazoa</taxon>
        <taxon>Chordata</taxon>
        <taxon>Craniata</taxon>
        <taxon>Vertebrata</taxon>
        <taxon>Euteleostomi</taxon>
        <taxon>Mammalia</taxon>
        <taxon>Eutheria</taxon>
        <taxon>Euarchontoglires</taxon>
        <taxon>Glires</taxon>
        <taxon>Rodentia</taxon>
        <taxon>Sciuromorpha</taxon>
        <taxon>Sciuridae</taxon>
        <taxon>Xerinae</taxon>
        <taxon>Marmotini</taxon>
        <taxon>Marmota</taxon>
    </lineage>
</organism>
<accession>A0A5E4CVQ9</accession>
<protein>
    <submittedName>
        <fullName evidence="1">Uncharacterized protein</fullName>
    </submittedName>
</protein>
<keyword evidence="2" id="KW-1185">Reference proteome</keyword>
<comment type="caution">
    <text evidence="1">The sequence shown here is derived from an EMBL/GenBank/DDBJ whole genome shotgun (WGS) entry which is preliminary data.</text>
</comment>
<dbReference type="EMBL" id="CABDUW010002035">
    <property type="protein sequence ID" value="VTJ85141.1"/>
    <property type="molecule type" value="Genomic_DNA"/>
</dbReference>